<dbReference type="GO" id="GO:0043565">
    <property type="term" value="F:sequence-specific DNA binding"/>
    <property type="evidence" value="ECO:0007669"/>
    <property type="project" value="InterPro"/>
</dbReference>
<accession>A0A7C9AXE0</accession>
<reference evidence="9" key="1">
    <citation type="journal article" date="2013" name="J. Plant Res.">
        <title>Effect of fungi and light on seed germination of three Opuntia species from semiarid lands of central Mexico.</title>
        <authorList>
            <person name="Delgado-Sanchez P."/>
            <person name="Jimenez-Bremont J.F."/>
            <person name="Guerrero-Gonzalez Mde L."/>
            <person name="Flores J."/>
        </authorList>
    </citation>
    <scope>NUCLEOTIDE SEQUENCE</scope>
    <source>
        <tissue evidence="9">Cladode</tissue>
    </source>
</reference>
<name>A0A7C9AXE0_OPUST</name>
<dbReference type="AlphaFoldDB" id="A0A7C9AXE0"/>
<sequence length="233" mass="25884">MDYSTWLSSASLDLSCGNGSGNGSTLRLLDDAPVRDCPKTTPKVEVQTNSSEVERKPLIKDEVGALMEELKKANAENKRLTEMLATVCEKYNDLKRQLMDYMTKTASNEVVGNTAKKRKIENSTNSNNNNSNKIVGSNNVHESSSSDEEDSCEKAKEETIKAKISRVAVRTEASDSTLILKDGYQWRKYGQKVTRDNPCPRAYFKCSFAPSCPVKKKVINQTCVSLFFTGETV</sequence>
<dbReference type="InterPro" id="IPR036576">
    <property type="entry name" value="WRKY_dom_sf"/>
</dbReference>
<evidence type="ECO:0000256" key="5">
    <source>
        <dbReference type="ARBA" id="ARBA00023242"/>
    </source>
</evidence>
<evidence type="ECO:0000256" key="7">
    <source>
        <dbReference type="SAM" id="MobiDB-lite"/>
    </source>
</evidence>
<comment type="subcellular location">
    <subcellularLocation>
        <location evidence="1">Nucleus</location>
    </subcellularLocation>
</comment>
<evidence type="ECO:0000259" key="8">
    <source>
        <dbReference type="PROSITE" id="PS50811"/>
    </source>
</evidence>
<dbReference type="PANTHER" id="PTHR31429">
    <property type="entry name" value="WRKY TRANSCRIPTION FACTOR 36-RELATED"/>
    <property type="match status" value="1"/>
</dbReference>
<feature type="compositionally biased region" description="Low complexity" evidence="7">
    <location>
        <begin position="122"/>
        <end position="143"/>
    </location>
</feature>
<keyword evidence="5" id="KW-0539">Nucleus</keyword>
<evidence type="ECO:0000256" key="2">
    <source>
        <dbReference type="ARBA" id="ARBA00023015"/>
    </source>
</evidence>
<dbReference type="InterPro" id="IPR044810">
    <property type="entry name" value="WRKY_plant"/>
</dbReference>
<dbReference type="GO" id="GO:0003700">
    <property type="term" value="F:DNA-binding transcription factor activity"/>
    <property type="evidence" value="ECO:0007669"/>
    <property type="project" value="InterPro"/>
</dbReference>
<dbReference type="EMBL" id="GISG01282068">
    <property type="protein sequence ID" value="MBA4679032.1"/>
    <property type="molecule type" value="Transcribed_RNA"/>
</dbReference>
<dbReference type="SMART" id="SM00774">
    <property type="entry name" value="WRKY"/>
    <property type="match status" value="1"/>
</dbReference>
<protein>
    <recommendedName>
        <fullName evidence="8">WRKY domain-containing protein</fullName>
    </recommendedName>
</protein>
<keyword evidence="3" id="KW-0238">DNA-binding</keyword>
<dbReference type="PANTHER" id="PTHR31429:SF3">
    <property type="entry name" value="WRKY TRANSCRIPTION FACTOR 40-RELATED"/>
    <property type="match status" value="1"/>
</dbReference>
<dbReference type="GO" id="GO:0005634">
    <property type="term" value="C:nucleus"/>
    <property type="evidence" value="ECO:0007669"/>
    <property type="project" value="UniProtKB-SubCell"/>
</dbReference>
<evidence type="ECO:0000256" key="1">
    <source>
        <dbReference type="ARBA" id="ARBA00004123"/>
    </source>
</evidence>
<evidence type="ECO:0000256" key="6">
    <source>
        <dbReference type="SAM" id="Coils"/>
    </source>
</evidence>
<dbReference type="Pfam" id="PF03106">
    <property type="entry name" value="WRKY"/>
    <property type="match status" value="1"/>
</dbReference>
<keyword evidence="6" id="KW-0175">Coiled coil</keyword>
<dbReference type="SUPFAM" id="SSF118290">
    <property type="entry name" value="WRKY DNA-binding domain"/>
    <property type="match status" value="1"/>
</dbReference>
<evidence type="ECO:0000256" key="3">
    <source>
        <dbReference type="ARBA" id="ARBA00023125"/>
    </source>
</evidence>
<keyword evidence="2" id="KW-0805">Transcription regulation</keyword>
<feature type="coiled-coil region" evidence="6">
    <location>
        <begin position="63"/>
        <end position="97"/>
    </location>
</feature>
<keyword evidence="4" id="KW-0804">Transcription</keyword>
<feature type="domain" description="WRKY" evidence="8">
    <location>
        <begin position="175"/>
        <end position="218"/>
    </location>
</feature>
<evidence type="ECO:0000313" key="9">
    <source>
        <dbReference type="EMBL" id="MBA4679032.1"/>
    </source>
</evidence>
<dbReference type="PROSITE" id="PS50811">
    <property type="entry name" value="WRKY"/>
    <property type="match status" value="1"/>
</dbReference>
<dbReference type="InterPro" id="IPR003657">
    <property type="entry name" value="WRKY_dom"/>
</dbReference>
<feature type="region of interest" description="Disordered" evidence="7">
    <location>
        <begin position="110"/>
        <end position="154"/>
    </location>
</feature>
<reference evidence="9" key="2">
    <citation type="submission" date="2020-07" db="EMBL/GenBank/DDBJ databases">
        <authorList>
            <person name="Vera ALvarez R."/>
            <person name="Arias-Moreno D.M."/>
            <person name="Jimenez-Jacinto V."/>
            <person name="Jimenez-Bremont J.F."/>
            <person name="Swaminathan K."/>
            <person name="Moose S.P."/>
            <person name="Guerrero-Gonzalez M.L."/>
            <person name="Marino-Ramirez L."/>
            <person name="Landsman D."/>
            <person name="Rodriguez-Kessler M."/>
            <person name="Delgado-Sanchez P."/>
        </authorList>
    </citation>
    <scope>NUCLEOTIDE SEQUENCE</scope>
    <source>
        <tissue evidence="9">Cladode</tissue>
    </source>
</reference>
<dbReference type="Gene3D" id="2.20.25.80">
    <property type="entry name" value="WRKY domain"/>
    <property type="match status" value="1"/>
</dbReference>
<evidence type="ECO:0000256" key="4">
    <source>
        <dbReference type="ARBA" id="ARBA00023163"/>
    </source>
</evidence>
<proteinExistence type="predicted"/>
<organism evidence="9">
    <name type="scientific">Opuntia streptacantha</name>
    <name type="common">Prickly pear cactus</name>
    <name type="synonym">Opuntia cardona</name>
    <dbReference type="NCBI Taxonomy" id="393608"/>
    <lineage>
        <taxon>Eukaryota</taxon>
        <taxon>Viridiplantae</taxon>
        <taxon>Streptophyta</taxon>
        <taxon>Embryophyta</taxon>
        <taxon>Tracheophyta</taxon>
        <taxon>Spermatophyta</taxon>
        <taxon>Magnoliopsida</taxon>
        <taxon>eudicotyledons</taxon>
        <taxon>Gunneridae</taxon>
        <taxon>Pentapetalae</taxon>
        <taxon>Caryophyllales</taxon>
        <taxon>Cactineae</taxon>
        <taxon>Cactaceae</taxon>
        <taxon>Opuntioideae</taxon>
        <taxon>Opuntia</taxon>
    </lineage>
</organism>